<evidence type="ECO:0000313" key="2">
    <source>
        <dbReference type="Proteomes" id="UP001311915"/>
    </source>
</evidence>
<name>A0AAV9MMR5_9SOLN</name>
<dbReference type="AlphaFoldDB" id="A0AAV9MMR5"/>
<protein>
    <submittedName>
        <fullName evidence="1">Uncharacterized protein</fullName>
    </submittedName>
</protein>
<dbReference type="Proteomes" id="UP001311915">
    <property type="component" value="Unassembled WGS sequence"/>
</dbReference>
<organism evidence="1 2">
    <name type="scientific">Solanum pinnatisectum</name>
    <name type="common">tansyleaf nightshade</name>
    <dbReference type="NCBI Taxonomy" id="50273"/>
    <lineage>
        <taxon>Eukaryota</taxon>
        <taxon>Viridiplantae</taxon>
        <taxon>Streptophyta</taxon>
        <taxon>Embryophyta</taxon>
        <taxon>Tracheophyta</taxon>
        <taxon>Spermatophyta</taxon>
        <taxon>Magnoliopsida</taxon>
        <taxon>eudicotyledons</taxon>
        <taxon>Gunneridae</taxon>
        <taxon>Pentapetalae</taxon>
        <taxon>asterids</taxon>
        <taxon>lamiids</taxon>
        <taxon>Solanales</taxon>
        <taxon>Solanaceae</taxon>
        <taxon>Solanoideae</taxon>
        <taxon>Solaneae</taxon>
        <taxon>Solanum</taxon>
    </lineage>
</organism>
<dbReference type="InterPro" id="IPR037231">
    <property type="entry name" value="NAP-like_sf"/>
</dbReference>
<sequence>MSNPKDNFNVADLSAALNAGDRADLVNVLKNQLQDLTGKHTNLLEHLSPNVRRRVEVLREIQSQHDDLEANFFLRREMLLKPNTKCCINLYILRDLIL</sequence>
<comment type="caution">
    <text evidence="1">The sequence shown here is derived from an EMBL/GenBank/DDBJ whole genome shotgun (WGS) entry which is preliminary data.</text>
</comment>
<accession>A0AAV9MMR5</accession>
<proteinExistence type="predicted"/>
<gene>
    <name evidence="1" type="ORF">R3W88_002998</name>
</gene>
<dbReference type="SUPFAM" id="SSF143113">
    <property type="entry name" value="NAP-like"/>
    <property type="match status" value="1"/>
</dbReference>
<dbReference type="EMBL" id="JAWPEI010000001">
    <property type="protein sequence ID" value="KAK4739301.1"/>
    <property type="molecule type" value="Genomic_DNA"/>
</dbReference>
<reference evidence="1 2" key="1">
    <citation type="submission" date="2023-10" db="EMBL/GenBank/DDBJ databases">
        <title>Genome-Wide Identification Analysis in wild type Solanum Pinnatisectum Reveals Some Genes Defensing Phytophthora Infestans.</title>
        <authorList>
            <person name="Sun C."/>
        </authorList>
    </citation>
    <scope>NUCLEOTIDE SEQUENCE [LARGE SCALE GENOMIC DNA]</scope>
    <source>
        <strain evidence="1">LQN</strain>
        <tissue evidence="1">Leaf</tissue>
    </source>
</reference>
<dbReference type="Gene3D" id="1.20.5.1500">
    <property type="match status" value="1"/>
</dbReference>
<keyword evidence="2" id="KW-1185">Reference proteome</keyword>
<evidence type="ECO:0000313" key="1">
    <source>
        <dbReference type="EMBL" id="KAK4739301.1"/>
    </source>
</evidence>